<evidence type="ECO:0000313" key="1">
    <source>
        <dbReference type="EMBL" id="GGX97065.1"/>
    </source>
</evidence>
<gene>
    <name evidence="1" type="ORF">GCM10007160_25690</name>
</gene>
<keyword evidence="2" id="KW-1185">Reference proteome</keyword>
<proteinExistence type="predicted"/>
<reference evidence="2" key="1">
    <citation type="journal article" date="2019" name="Int. J. Syst. Evol. Microbiol.">
        <title>The Global Catalogue of Microorganisms (GCM) 10K type strain sequencing project: providing services to taxonomists for standard genome sequencing and annotation.</title>
        <authorList>
            <consortium name="The Broad Institute Genomics Platform"/>
            <consortium name="The Broad Institute Genome Sequencing Center for Infectious Disease"/>
            <person name="Wu L."/>
            <person name="Ma J."/>
        </authorList>
    </citation>
    <scope>NUCLEOTIDE SEQUENCE [LARGE SCALE GENOMIC DNA]</scope>
    <source>
        <strain evidence="2">KCTC 22228</strain>
    </source>
</reference>
<dbReference type="InterPro" id="IPR009057">
    <property type="entry name" value="Homeodomain-like_sf"/>
</dbReference>
<dbReference type="SUPFAM" id="SSF46689">
    <property type="entry name" value="Homeodomain-like"/>
    <property type="match status" value="1"/>
</dbReference>
<sequence length="142" mass="16231">MAQRFVAPLTDEELEVLTAAYHHGEKRALRRRAHAILLSHQGYTINQIRDILQVTRDTISIWFKNWETAGLSTLVDKPRCGRPSILDAQDVDRLQDLVQQHPHQLRTLQARLQEDTGKRFSAATLRRALKKTDTASNVSDIP</sequence>
<name>A0ABQ2YYS8_9GAMM</name>
<accession>A0ABQ2YYS8</accession>
<organism evidence="1 2">
    <name type="scientific">Litchfieldella qijiaojingensis</name>
    <dbReference type="NCBI Taxonomy" id="980347"/>
    <lineage>
        <taxon>Bacteria</taxon>
        <taxon>Pseudomonadati</taxon>
        <taxon>Pseudomonadota</taxon>
        <taxon>Gammaproteobacteria</taxon>
        <taxon>Oceanospirillales</taxon>
        <taxon>Halomonadaceae</taxon>
        <taxon>Litchfieldella</taxon>
    </lineage>
</organism>
<evidence type="ECO:0000313" key="2">
    <source>
        <dbReference type="Proteomes" id="UP000653056"/>
    </source>
</evidence>
<evidence type="ECO:0008006" key="3">
    <source>
        <dbReference type="Google" id="ProtNLM"/>
    </source>
</evidence>
<protein>
    <recommendedName>
        <fullName evidence="3">Helix-turn-helix domain-containing protein</fullName>
    </recommendedName>
</protein>
<dbReference type="EMBL" id="BMXS01000013">
    <property type="protein sequence ID" value="GGX97065.1"/>
    <property type="molecule type" value="Genomic_DNA"/>
</dbReference>
<dbReference type="Pfam" id="PF13565">
    <property type="entry name" value="HTH_32"/>
    <property type="match status" value="1"/>
</dbReference>
<dbReference type="Proteomes" id="UP000653056">
    <property type="component" value="Unassembled WGS sequence"/>
</dbReference>
<comment type="caution">
    <text evidence="1">The sequence shown here is derived from an EMBL/GenBank/DDBJ whole genome shotgun (WGS) entry which is preliminary data.</text>
</comment>